<reference evidence="2" key="1">
    <citation type="submission" date="2025-08" db="UniProtKB">
        <authorList>
            <consortium name="RefSeq"/>
        </authorList>
    </citation>
    <scope>IDENTIFICATION</scope>
</reference>
<gene>
    <name evidence="2" type="primary">LOC113469686</name>
</gene>
<proteinExistence type="predicted"/>
<protein>
    <submittedName>
        <fullName evidence="2">Uncharacterized protein LOC113469686</fullName>
    </submittedName>
</protein>
<keyword evidence="1" id="KW-1185">Reference proteome</keyword>
<dbReference type="GeneID" id="113469686"/>
<name>A0A3Q0J9F7_DIACI</name>
<dbReference type="PaxDb" id="121845-A0A3Q0J9F7"/>
<sequence length="110" mass="12693">MRVMERNTPTHMCREKWFLAKGPSRLTSKILKSVRTNMVHHCLRVRACCMRVMERNTPTRMCSEKWFLAKGPSRLVSKILKSGPNFTYKHVACVSWKGIRLPVCVARSGS</sequence>
<evidence type="ECO:0000313" key="2">
    <source>
        <dbReference type="RefSeq" id="XP_026683350.1"/>
    </source>
</evidence>
<evidence type="ECO:0000313" key="1">
    <source>
        <dbReference type="Proteomes" id="UP000079169"/>
    </source>
</evidence>
<organism evidence="1 2">
    <name type="scientific">Diaphorina citri</name>
    <name type="common">Asian citrus psyllid</name>
    <dbReference type="NCBI Taxonomy" id="121845"/>
    <lineage>
        <taxon>Eukaryota</taxon>
        <taxon>Metazoa</taxon>
        <taxon>Ecdysozoa</taxon>
        <taxon>Arthropoda</taxon>
        <taxon>Hexapoda</taxon>
        <taxon>Insecta</taxon>
        <taxon>Pterygota</taxon>
        <taxon>Neoptera</taxon>
        <taxon>Paraneoptera</taxon>
        <taxon>Hemiptera</taxon>
        <taxon>Sternorrhyncha</taxon>
        <taxon>Psylloidea</taxon>
        <taxon>Psyllidae</taxon>
        <taxon>Diaphorininae</taxon>
        <taxon>Diaphorina</taxon>
    </lineage>
</organism>
<dbReference type="Proteomes" id="UP000079169">
    <property type="component" value="Unplaced"/>
</dbReference>
<accession>A0A3Q0J9F7</accession>
<dbReference type="KEGG" id="dci:113469686"/>
<dbReference type="RefSeq" id="XP_026683350.1">
    <property type="nucleotide sequence ID" value="XM_026827549.1"/>
</dbReference>
<dbReference type="AlphaFoldDB" id="A0A3Q0J9F7"/>